<dbReference type="AlphaFoldDB" id="A0A2G1MH48"/>
<keyword evidence="4" id="KW-1185">Reference proteome</keyword>
<keyword evidence="2" id="KW-0812">Transmembrane</keyword>
<comment type="caution">
    <text evidence="3">The sequence shown here is derived from an EMBL/GenBank/DDBJ whole genome shotgun (WGS) entry which is preliminary data.</text>
</comment>
<dbReference type="OrthoDB" id="10012617at2"/>
<name>A0A2G1MH48_9RHOB</name>
<accession>A0A2G1MH48</accession>
<evidence type="ECO:0000256" key="1">
    <source>
        <dbReference type="SAM" id="MobiDB-lite"/>
    </source>
</evidence>
<dbReference type="RefSeq" id="WP_099276329.1">
    <property type="nucleotide sequence ID" value="NZ_KZ304956.1"/>
</dbReference>
<protein>
    <submittedName>
        <fullName evidence="3">Uncharacterized protein</fullName>
    </submittedName>
</protein>
<proteinExistence type="predicted"/>
<evidence type="ECO:0000256" key="2">
    <source>
        <dbReference type="SAM" id="Phobius"/>
    </source>
</evidence>
<feature type="region of interest" description="Disordered" evidence="1">
    <location>
        <begin position="1"/>
        <end position="28"/>
    </location>
</feature>
<evidence type="ECO:0000313" key="3">
    <source>
        <dbReference type="EMBL" id="PHP28024.1"/>
    </source>
</evidence>
<sequence>MTALPDIPFAYSARPANEPRPPASVEDRRSLAEIETLAGALENLDDVRQRSCVLIDAGARLVAQPDSDHAEAIQPEDDSLEYRIMSGLAALIGGVAIVMVGIFAISLIADLPKLLTRGIAP</sequence>
<organism evidence="3 4">
    <name type="scientific">Limimaricola cinnabarinus</name>
    <dbReference type="NCBI Taxonomy" id="1125964"/>
    <lineage>
        <taxon>Bacteria</taxon>
        <taxon>Pseudomonadati</taxon>
        <taxon>Pseudomonadota</taxon>
        <taxon>Alphaproteobacteria</taxon>
        <taxon>Rhodobacterales</taxon>
        <taxon>Paracoccaceae</taxon>
        <taxon>Limimaricola</taxon>
    </lineage>
</organism>
<reference evidence="3 4" key="1">
    <citation type="submission" date="2017-08" db="EMBL/GenBank/DDBJ databases">
        <title>Draft Genome Sequence of Loktanella cinnabarina Strain XM1, Isolated from Coastal Surface Water.</title>
        <authorList>
            <person name="Ma R."/>
            <person name="Wang J."/>
            <person name="Wang Q."/>
            <person name="Ma Z."/>
            <person name="Li J."/>
            <person name="Chen L."/>
        </authorList>
    </citation>
    <scope>NUCLEOTIDE SEQUENCE [LARGE SCALE GENOMIC DNA]</scope>
    <source>
        <strain evidence="3 4">XM1</strain>
    </source>
</reference>
<dbReference type="EMBL" id="NQWH01000010">
    <property type="protein sequence ID" value="PHP28024.1"/>
    <property type="molecule type" value="Genomic_DNA"/>
</dbReference>
<dbReference type="Proteomes" id="UP000221860">
    <property type="component" value="Unassembled WGS sequence"/>
</dbReference>
<gene>
    <name evidence="3" type="ORF">CJ301_08550</name>
</gene>
<keyword evidence="2" id="KW-0472">Membrane</keyword>
<feature type="transmembrane region" description="Helical" evidence="2">
    <location>
        <begin position="84"/>
        <end position="109"/>
    </location>
</feature>
<evidence type="ECO:0000313" key="4">
    <source>
        <dbReference type="Proteomes" id="UP000221860"/>
    </source>
</evidence>
<keyword evidence="2" id="KW-1133">Transmembrane helix</keyword>